<evidence type="ECO:0000313" key="8">
    <source>
        <dbReference type="EMBL" id="KAF2069269.1"/>
    </source>
</evidence>
<evidence type="ECO:0000256" key="3">
    <source>
        <dbReference type="ARBA" id="ARBA00022692"/>
    </source>
</evidence>
<feature type="compositionally biased region" description="Polar residues" evidence="6">
    <location>
        <begin position="608"/>
        <end position="619"/>
    </location>
</feature>
<keyword evidence="5 7" id="KW-0472">Membrane</keyword>
<comment type="similarity">
    <text evidence="2">Belongs to the LIMR family.</text>
</comment>
<evidence type="ECO:0000313" key="9">
    <source>
        <dbReference type="Proteomes" id="UP000695562"/>
    </source>
</evidence>
<keyword evidence="3 7" id="KW-0812">Transmembrane</keyword>
<keyword evidence="4 7" id="KW-1133">Transmembrane helix</keyword>
<comment type="caution">
    <text evidence="8">The sequence shown here is derived from an EMBL/GenBank/DDBJ whole genome shotgun (WGS) entry which is preliminary data.</text>
</comment>
<evidence type="ECO:0000256" key="5">
    <source>
        <dbReference type="ARBA" id="ARBA00023136"/>
    </source>
</evidence>
<dbReference type="InterPro" id="IPR006876">
    <property type="entry name" value="LMBR1-like_membr_prot"/>
</dbReference>
<dbReference type="Proteomes" id="UP000695562">
    <property type="component" value="Unassembled WGS sequence"/>
</dbReference>
<sequence>MIAVFVVILVLVGLVSTKVLHRYISIKKIPWYVYASVWIGWFMCFGIIILVPIDILCTDYRECVDEYGEDKCSEPYSYISSQALAYFYRTFYFGTLLLTWLLYPLLGSFVLAGDFHISQKIQTSVRENAYLYLIFGVIGFVIMIWLLAVKQLDWNSMVGFAMAAANTWGLCLVVVLMGYGLVETPRSIWNVSNRQLILKHLQFKAVDLLNAKKKATDELFSTMKAIKKIQDKTKTFDPYEKYIKIMVEQCPPEYSMIQFGEGTGEITYNALVSLNSRLKNAITNAHRAEFLYEQCCNEAFELQDIINSSLCLDKVVQFSFKQPRTGRFANLLNSTEWVWYNYLQVPTFRFMAILFAVISVVLLWSEISVSITSNDLSVLSLLVKHTNVSNLGIQILVFAPLGYAALTCYSTLFKIKIFNYYRLISHQHSDANSIIFSAAYLCRLASPLCYNFITFIQTDTTYSHVMGKMEVAPFLGKYFYIYFPLIIIVVALATLFNLYSRIMTCLNINKFRFDTDFSHEQIDEGKYLLENERRKWENKNKGPIDVTVDKFKSKSTISKINASNGYSTPSPLFSSRDGGGNGMNNSSMSNSPNAGGNGFTAFWKQKPGSGSNTPSRQFLDSSRDSDDGYDDSANPFVQSTTYNAVPGSHSPAAGSSGRLSSLSSGFPSIFGGSKQQPYSQLPPKK</sequence>
<reference evidence="8" key="1">
    <citation type="submission" date="2020-01" db="EMBL/GenBank/DDBJ databases">
        <title>Development of genomics and gene disruption for Polysphondylium violaceum indicates a role for the polyketide synthase stlB in stalk morphogenesis.</title>
        <authorList>
            <person name="Narita B."/>
            <person name="Kawabe Y."/>
            <person name="Kin K."/>
            <person name="Saito T."/>
            <person name="Gibbs R."/>
            <person name="Kuspa A."/>
            <person name="Muzny D."/>
            <person name="Queller D."/>
            <person name="Richards S."/>
            <person name="Strassman J."/>
            <person name="Sucgang R."/>
            <person name="Worley K."/>
            <person name="Schaap P."/>
        </authorList>
    </citation>
    <scope>NUCLEOTIDE SEQUENCE</scope>
    <source>
        <strain evidence="8">QSvi11</strain>
    </source>
</reference>
<feature type="compositionally biased region" description="Low complexity" evidence="6">
    <location>
        <begin position="646"/>
        <end position="673"/>
    </location>
</feature>
<feature type="transmembrane region" description="Helical" evidence="7">
    <location>
        <begin position="391"/>
        <end position="413"/>
    </location>
</feature>
<organism evidence="8 9">
    <name type="scientific">Polysphondylium violaceum</name>
    <dbReference type="NCBI Taxonomy" id="133409"/>
    <lineage>
        <taxon>Eukaryota</taxon>
        <taxon>Amoebozoa</taxon>
        <taxon>Evosea</taxon>
        <taxon>Eumycetozoa</taxon>
        <taxon>Dictyostelia</taxon>
        <taxon>Dictyosteliales</taxon>
        <taxon>Dictyosteliaceae</taxon>
        <taxon>Polysphondylium</taxon>
    </lineage>
</organism>
<dbReference type="PANTHER" id="PTHR21355">
    <property type="entry name" value="G-PROTEIN COUPLED RECEPTOR-ASSOCIATED PROTEIN LMBRD2"/>
    <property type="match status" value="1"/>
</dbReference>
<name>A0A8J4V2Z5_9MYCE</name>
<dbReference type="Pfam" id="PF04791">
    <property type="entry name" value="LMBR1"/>
    <property type="match status" value="1"/>
</dbReference>
<feature type="transmembrane region" description="Helical" evidence="7">
    <location>
        <begin position="6"/>
        <end position="24"/>
    </location>
</feature>
<dbReference type="GO" id="GO:0016020">
    <property type="term" value="C:membrane"/>
    <property type="evidence" value="ECO:0007669"/>
    <property type="project" value="UniProtKB-SubCell"/>
</dbReference>
<feature type="transmembrane region" description="Helical" evidence="7">
    <location>
        <begin position="31"/>
        <end position="51"/>
    </location>
</feature>
<feature type="region of interest" description="Disordered" evidence="6">
    <location>
        <begin position="568"/>
        <end position="685"/>
    </location>
</feature>
<dbReference type="AlphaFoldDB" id="A0A8J4V2Z5"/>
<evidence type="ECO:0000256" key="1">
    <source>
        <dbReference type="ARBA" id="ARBA00004141"/>
    </source>
</evidence>
<evidence type="ECO:0000256" key="6">
    <source>
        <dbReference type="SAM" id="MobiDB-lite"/>
    </source>
</evidence>
<keyword evidence="9" id="KW-1185">Reference proteome</keyword>
<dbReference type="PANTHER" id="PTHR21355:SF0">
    <property type="entry name" value="G-PROTEIN COUPLED RECEPTOR-ASSOCIATED PROTEIN LMBRD2"/>
    <property type="match status" value="1"/>
</dbReference>
<feature type="transmembrane region" description="Helical" evidence="7">
    <location>
        <begin position="129"/>
        <end position="148"/>
    </location>
</feature>
<dbReference type="EMBL" id="AJWJ01000702">
    <property type="protein sequence ID" value="KAF2069269.1"/>
    <property type="molecule type" value="Genomic_DNA"/>
</dbReference>
<evidence type="ECO:0000256" key="4">
    <source>
        <dbReference type="ARBA" id="ARBA00022989"/>
    </source>
</evidence>
<feature type="transmembrane region" description="Helical" evidence="7">
    <location>
        <begin position="160"/>
        <end position="182"/>
    </location>
</feature>
<feature type="transmembrane region" description="Helical" evidence="7">
    <location>
        <begin position="434"/>
        <end position="458"/>
    </location>
</feature>
<protein>
    <submittedName>
        <fullName evidence="8">Uncharacterized protein</fullName>
    </submittedName>
</protein>
<feature type="compositionally biased region" description="Low complexity" evidence="6">
    <location>
        <begin position="583"/>
        <end position="594"/>
    </location>
</feature>
<evidence type="ECO:0000256" key="2">
    <source>
        <dbReference type="ARBA" id="ARBA00010487"/>
    </source>
</evidence>
<feature type="transmembrane region" description="Helical" evidence="7">
    <location>
        <begin position="350"/>
        <end position="371"/>
    </location>
</feature>
<proteinExistence type="inferred from homology"/>
<dbReference type="InterPro" id="IPR051584">
    <property type="entry name" value="GPCR-associated_LMBR1"/>
</dbReference>
<feature type="transmembrane region" description="Helical" evidence="7">
    <location>
        <begin position="91"/>
        <end position="117"/>
    </location>
</feature>
<comment type="subcellular location">
    <subcellularLocation>
        <location evidence="1">Membrane</location>
        <topology evidence="1">Multi-pass membrane protein</topology>
    </subcellularLocation>
</comment>
<evidence type="ECO:0000256" key="7">
    <source>
        <dbReference type="SAM" id="Phobius"/>
    </source>
</evidence>
<gene>
    <name evidence="8" type="ORF">CYY_009413</name>
</gene>
<dbReference type="OrthoDB" id="203099at2759"/>
<accession>A0A8J4V2Z5</accession>
<feature type="transmembrane region" description="Helical" evidence="7">
    <location>
        <begin position="478"/>
        <end position="499"/>
    </location>
</feature>